<organism evidence="2 3">
    <name type="scientific">Clostridium puniceum</name>
    <dbReference type="NCBI Taxonomy" id="29367"/>
    <lineage>
        <taxon>Bacteria</taxon>
        <taxon>Bacillati</taxon>
        <taxon>Bacillota</taxon>
        <taxon>Clostridia</taxon>
        <taxon>Eubacteriales</taxon>
        <taxon>Clostridiaceae</taxon>
        <taxon>Clostridium</taxon>
    </lineage>
</organism>
<evidence type="ECO:0000313" key="3">
    <source>
        <dbReference type="Proteomes" id="UP000190890"/>
    </source>
</evidence>
<dbReference type="SUPFAM" id="SSF47413">
    <property type="entry name" value="lambda repressor-like DNA-binding domains"/>
    <property type="match status" value="1"/>
</dbReference>
<dbReference type="Gene3D" id="1.10.260.40">
    <property type="entry name" value="lambda repressor-like DNA-binding domains"/>
    <property type="match status" value="1"/>
</dbReference>
<protein>
    <recommendedName>
        <fullName evidence="1">HTH cro/C1-type domain-containing protein</fullName>
    </recommendedName>
</protein>
<keyword evidence="3" id="KW-1185">Reference proteome</keyword>
<dbReference type="OrthoDB" id="48775at2"/>
<feature type="domain" description="HTH cro/C1-type" evidence="1">
    <location>
        <begin position="12"/>
        <end position="67"/>
    </location>
</feature>
<dbReference type="InterPro" id="IPR001387">
    <property type="entry name" value="Cro/C1-type_HTH"/>
</dbReference>
<accession>A0A1S8T9V6</accession>
<dbReference type="AlphaFoldDB" id="A0A1S8T9V6"/>
<dbReference type="CDD" id="cd00093">
    <property type="entry name" value="HTH_XRE"/>
    <property type="match status" value="1"/>
</dbReference>
<sequence>MEKDLKYAKDNIKLLLKYKKWTQSILCKKTGMTHITLQRRLSSKIPKWTMLEAASIASAFGLSVEEIFFTPMVPKCNAKDEEHSRVS</sequence>
<proteinExistence type="predicted"/>
<dbReference type="EMBL" id="LZZM01000197">
    <property type="protein sequence ID" value="OOM74567.1"/>
    <property type="molecule type" value="Genomic_DNA"/>
</dbReference>
<name>A0A1S8T9V6_9CLOT</name>
<dbReference type="InterPro" id="IPR010982">
    <property type="entry name" value="Lambda_DNA-bd_dom_sf"/>
</dbReference>
<evidence type="ECO:0000313" key="2">
    <source>
        <dbReference type="EMBL" id="OOM74567.1"/>
    </source>
</evidence>
<dbReference type="GO" id="GO:0003677">
    <property type="term" value="F:DNA binding"/>
    <property type="evidence" value="ECO:0007669"/>
    <property type="project" value="InterPro"/>
</dbReference>
<evidence type="ECO:0000259" key="1">
    <source>
        <dbReference type="PROSITE" id="PS50943"/>
    </source>
</evidence>
<comment type="caution">
    <text evidence="2">The sequence shown here is derived from an EMBL/GenBank/DDBJ whole genome shotgun (WGS) entry which is preliminary data.</text>
</comment>
<reference evidence="2 3" key="1">
    <citation type="submission" date="2016-05" db="EMBL/GenBank/DDBJ databases">
        <title>Microbial solvent formation.</title>
        <authorList>
            <person name="Poehlein A."/>
            <person name="Montoya Solano J.D."/>
            <person name="Flitsch S."/>
            <person name="Krabben P."/>
            <person name="Duerre P."/>
            <person name="Daniel R."/>
        </authorList>
    </citation>
    <scope>NUCLEOTIDE SEQUENCE [LARGE SCALE GENOMIC DNA]</scope>
    <source>
        <strain evidence="2 3">DSM 2619</strain>
    </source>
</reference>
<dbReference type="STRING" id="29367.CLPUN_38080"/>
<dbReference type="Proteomes" id="UP000190890">
    <property type="component" value="Unassembled WGS sequence"/>
</dbReference>
<dbReference type="PROSITE" id="PS50943">
    <property type="entry name" value="HTH_CROC1"/>
    <property type="match status" value="1"/>
</dbReference>
<dbReference type="Pfam" id="PF13443">
    <property type="entry name" value="HTH_26"/>
    <property type="match status" value="1"/>
</dbReference>
<dbReference type="RefSeq" id="WP_077848803.1">
    <property type="nucleotide sequence ID" value="NZ_LZZM01000197.1"/>
</dbReference>
<gene>
    <name evidence="2" type="ORF">CLPUN_38080</name>
</gene>